<dbReference type="Proteomes" id="UP000499080">
    <property type="component" value="Unassembled WGS sequence"/>
</dbReference>
<feature type="region of interest" description="Disordered" evidence="1">
    <location>
        <begin position="1"/>
        <end position="74"/>
    </location>
</feature>
<organism evidence="2 3">
    <name type="scientific">Araneus ventricosus</name>
    <name type="common">Orbweaver spider</name>
    <name type="synonym">Epeira ventricosa</name>
    <dbReference type="NCBI Taxonomy" id="182803"/>
    <lineage>
        <taxon>Eukaryota</taxon>
        <taxon>Metazoa</taxon>
        <taxon>Ecdysozoa</taxon>
        <taxon>Arthropoda</taxon>
        <taxon>Chelicerata</taxon>
        <taxon>Arachnida</taxon>
        <taxon>Araneae</taxon>
        <taxon>Araneomorphae</taxon>
        <taxon>Entelegynae</taxon>
        <taxon>Araneoidea</taxon>
        <taxon>Araneidae</taxon>
        <taxon>Araneus</taxon>
    </lineage>
</organism>
<feature type="compositionally biased region" description="Polar residues" evidence="1">
    <location>
        <begin position="1"/>
        <end position="11"/>
    </location>
</feature>
<name>A0A4Y2X1R5_ARAVE</name>
<evidence type="ECO:0000313" key="3">
    <source>
        <dbReference type="Proteomes" id="UP000499080"/>
    </source>
</evidence>
<accession>A0A4Y2X1R5</accession>
<feature type="compositionally biased region" description="Polar residues" evidence="1">
    <location>
        <begin position="45"/>
        <end position="74"/>
    </location>
</feature>
<comment type="caution">
    <text evidence="2">The sequence shown here is derived from an EMBL/GenBank/DDBJ whole genome shotgun (WGS) entry which is preliminary data.</text>
</comment>
<proteinExistence type="predicted"/>
<dbReference type="AlphaFoldDB" id="A0A4Y2X1R5"/>
<evidence type="ECO:0000256" key="1">
    <source>
        <dbReference type="SAM" id="MobiDB-lite"/>
    </source>
</evidence>
<gene>
    <name evidence="2" type="ORF">AVEN_157617_1</name>
</gene>
<protein>
    <submittedName>
        <fullName evidence="2">Uncharacterized protein</fullName>
    </submittedName>
</protein>
<keyword evidence="3" id="KW-1185">Reference proteome</keyword>
<reference evidence="2 3" key="1">
    <citation type="journal article" date="2019" name="Sci. Rep.">
        <title>Orb-weaving spider Araneus ventricosus genome elucidates the spidroin gene catalogue.</title>
        <authorList>
            <person name="Kono N."/>
            <person name="Nakamura H."/>
            <person name="Ohtoshi R."/>
            <person name="Moran D.A.P."/>
            <person name="Shinohara A."/>
            <person name="Yoshida Y."/>
            <person name="Fujiwara M."/>
            <person name="Mori M."/>
            <person name="Tomita M."/>
            <person name="Arakawa K."/>
        </authorList>
    </citation>
    <scope>NUCLEOTIDE SEQUENCE [LARGE SCALE GENOMIC DNA]</scope>
</reference>
<feature type="compositionally biased region" description="Basic and acidic residues" evidence="1">
    <location>
        <begin position="12"/>
        <end position="40"/>
    </location>
</feature>
<dbReference type="EMBL" id="BGPR01070130">
    <property type="protein sequence ID" value="GBO43625.1"/>
    <property type="molecule type" value="Genomic_DNA"/>
</dbReference>
<sequence length="93" mass="10783">MPNRFSDTQCSLEDRIDNELKYRDGGSVRQIQKERSEQKKYSPVNRGQQVYESPSYASAVERQSSETSDTNKSELQYDYVPPLTTIWTVLQSL</sequence>
<evidence type="ECO:0000313" key="2">
    <source>
        <dbReference type="EMBL" id="GBO43625.1"/>
    </source>
</evidence>